<accession>A0A0P0N5B9</accession>
<evidence type="ECO:0000313" key="5">
    <source>
        <dbReference type="Proteomes" id="UP000196694"/>
    </source>
</evidence>
<dbReference type="STRING" id="1273541.Pyrde_1369"/>
<dbReference type="EMBL" id="NCQP01000005">
    <property type="protein sequence ID" value="OWJ54485.1"/>
    <property type="molecule type" value="Genomic_DNA"/>
</dbReference>
<dbReference type="GeneID" id="26099710"/>
<dbReference type="EMBL" id="NCQP01000003">
    <property type="protein sequence ID" value="OWJ54665.1"/>
    <property type="molecule type" value="Genomic_DNA"/>
</dbReference>
<proteinExistence type="predicted"/>
<organism evidence="1 4">
    <name type="scientific">Pyrodictium delaneyi</name>
    <dbReference type="NCBI Taxonomy" id="1273541"/>
    <lineage>
        <taxon>Archaea</taxon>
        <taxon>Thermoproteota</taxon>
        <taxon>Thermoprotei</taxon>
        <taxon>Desulfurococcales</taxon>
        <taxon>Pyrodictiaceae</taxon>
        <taxon>Pyrodictium</taxon>
    </lineage>
</organism>
<dbReference type="Proteomes" id="UP000196694">
    <property type="component" value="Unassembled WGS sequence"/>
</dbReference>
<keyword evidence="5" id="KW-1185">Reference proteome</keyword>
<sequence>MGACIVAARLCFSGSLGELLIRYRVWFPTWLPVAPHLVRVTARGDCGLLDRLVEKSKRLLEPNRLGELRDLLRGYIVGCRTTRTGPVAVMKLRDPETGESLEVTVESDDAAPREVLEDVARSLCEGAGG</sequence>
<evidence type="ECO:0000313" key="2">
    <source>
        <dbReference type="EMBL" id="OWJ54485.1"/>
    </source>
</evidence>
<protein>
    <submittedName>
        <fullName evidence="1">Uncharacterized protein</fullName>
    </submittedName>
</protein>
<dbReference type="Proteomes" id="UP000058613">
    <property type="component" value="Chromosome"/>
</dbReference>
<dbReference type="RefSeq" id="WP_143522163.1">
    <property type="nucleotide sequence ID" value="NZ_CP013011.1"/>
</dbReference>
<dbReference type="KEGG" id="pdl:Pyrde_1369"/>
<dbReference type="EMBL" id="CP013011">
    <property type="protein sequence ID" value="ALL01415.1"/>
    <property type="molecule type" value="Genomic_DNA"/>
</dbReference>
<dbReference type="AlphaFoldDB" id="A0A0P0N5B9"/>
<evidence type="ECO:0000313" key="1">
    <source>
        <dbReference type="EMBL" id="ALL01415.1"/>
    </source>
</evidence>
<evidence type="ECO:0000313" key="3">
    <source>
        <dbReference type="EMBL" id="OWJ54665.1"/>
    </source>
</evidence>
<reference evidence="2 5" key="2">
    <citation type="submission" date="2017-05" db="EMBL/GenBank/DDBJ databases">
        <title>The draft genome of the hyperthermophilic archaeon 'Pyrodictium delaneyi strain Hulk', an iron and nitrate reducer, reveals the capacity for sulfate reduction.</title>
        <authorList>
            <person name="Demey L.M."/>
            <person name="Miller C."/>
            <person name="Manzella M."/>
            <person name="Reguera G."/>
            <person name="Kashefi K."/>
        </authorList>
    </citation>
    <scope>NUCLEOTIDE SEQUENCE [LARGE SCALE GENOMIC DNA]</scope>
    <source>
        <strain evidence="2 5">Hulk</strain>
    </source>
</reference>
<evidence type="ECO:0000313" key="4">
    <source>
        <dbReference type="Proteomes" id="UP000058613"/>
    </source>
</evidence>
<gene>
    <name evidence="3" type="ORF">Pdsh_06515</name>
    <name evidence="2" type="ORF">Pdsh_06730</name>
    <name evidence="1" type="ORF">Pyrde_1369</name>
</gene>
<reference evidence="1 4" key="1">
    <citation type="submission" date="2015-10" db="EMBL/GenBank/DDBJ databases">
        <title>Complete genome sequence of hyperthermophilic archaeon Pyrodictium delaneyi Su06.</title>
        <authorList>
            <person name="Jung J.-H."/>
            <person name="Lin J."/>
            <person name="Holden J.F."/>
            <person name="Park C.-S."/>
        </authorList>
    </citation>
    <scope>NUCLEOTIDE SEQUENCE [LARGE SCALE GENOMIC DNA]</scope>
    <source>
        <strain evidence="1 4">Su06</strain>
    </source>
</reference>
<name>A0A0P0N5B9_9CREN</name>